<proteinExistence type="predicted"/>
<keyword evidence="2" id="KW-1185">Reference proteome</keyword>
<protein>
    <submittedName>
        <fullName evidence="1">Uncharacterized protein</fullName>
    </submittedName>
</protein>
<organism evidence="1 2">
    <name type="scientific">Hafnia phage Enc34</name>
    <dbReference type="NCBI Taxonomy" id="1150990"/>
    <lineage>
        <taxon>Viruses</taxon>
        <taxon>Duplodnaviria</taxon>
        <taxon>Heunggongvirae</taxon>
        <taxon>Uroviricota</taxon>
        <taxon>Caudoviricetes</taxon>
        <taxon>Casjensviridae</taxon>
        <taxon>Enchivirus</taxon>
        <taxon>Enchivirus Enc34</taxon>
    </lineage>
</organism>
<evidence type="ECO:0000313" key="1">
    <source>
        <dbReference type="EMBL" id="AFB84082.1"/>
    </source>
</evidence>
<dbReference type="RefSeq" id="YP_007007070.1">
    <property type="nucleotide sequence ID" value="NC_019524.2"/>
</dbReference>
<accession>H6WYM7</accession>
<dbReference type="GeneID" id="14014063"/>
<reference evidence="1 2" key="1">
    <citation type="journal article" date="2012" name="J. Virol.">
        <title>Complete Genome Sequence of the Enterobacter cancerogenus Bacteriophage Enc34.</title>
        <authorList>
            <person name="Kazaks A."/>
            <person name="Dislers A."/>
            <person name="Lipowsky G."/>
            <person name="Nikolajeva V."/>
            <person name="Tars K."/>
        </authorList>
    </citation>
    <scope>NUCLEOTIDE SEQUENCE [LARGE SCALE GENOMIC DNA]</scope>
</reference>
<dbReference type="KEGG" id="vg:14014063"/>
<dbReference type="Proteomes" id="UP000008024">
    <property type="component" value="Segment"/>
</dbReference>
<sequence length="133" mass="14405">MLPLKLFCEYAAALVDGMISHRPDVSTTYDDGNGSAAGDVLALILTPAFVVEFEDLISDCVLEVPKVEILFHLGGAVVDSVDCVGCCWTMPTPDQIALWSIPVLTEYTTATADRITRFNKNVMGSSYVEKANQ</sequence>
<evidence type="ECO:0000313" key="2">
    <source>
        <dbReference type="Proteomes" id="UP000008024"/>
    </source>
</evidence>
<dbReference type="EMBL" id="JQ340774">
    <property type="protein sequence ID" value="AFB84082.1"/>
    <property type="molecule type" value="Genomic_DNA"/>
</dbReference>
<name>H6WYM7_9CAUD</name>